<gene>
    <name evidence="1" type="ORF">GCM10022395_06310</name>
</gene>
<protein>
    <submittedName>
        <fullName evidence="1">Uncharacterized protein</fullName>
    </submittedName>
</protein>
<proteinExistence type="predicted"/>
<dbReference type="Proteomes" id="UP001500954">
    <property type="component" value="Unassembled WGS sequence"/>
</dbReference>
<evidence type="ECO:0000313" key="1">
    <source>
        <dbReference type="EMBL" id="GAA3557757.1"/>
    </source>
</evidence>
<dbReference type="EMBL" id="BAABCY010000017">
    <property type="protein sequence ID" value="GAA3557757.1"/>
    <property type="molecule type" value="Genomic_DNA"/>
</dbReference>
<keyword evidence="2" id="KW-1185">Reference proteome</keyword>
<name>A0ABP6WYY0_9FLAO</name>
<accession>A0ABP6WYY0</accession>
<comment type="caution">
    <text evidence="1">The sequence shown here is derived from an EMBL/GenBank/DDBJ whole genome shotgun (WGS) entry which is preliminary data.</text>
</comment>
<dbReference type="RefSeq" id="WP_345004342.1">
    <property type="nucleotide sequence ID" value="NZ_BAABCY010000017.1"/>
</dbReference>
<organism evidence="1 2">
    <name type="scientific">Snuella lapsa</name>
    <dbReference type="NCBI Taxonomy" id="870481"/>
    <lineage>
        <taxon>Bacteria</taxon>
        <taxon>Pseudomonadati</taxon>
        <taxon>Bacteroidota</taxon>
        <taxon>Flavobacteriia</taxon>
        <taxon>Flavobacteriales</taxon>
        <taxon>Flavobacteriaceae</taxon>
        <taxon>Snuella</taxon>
    </lineage>
</organism>
<reference evidence="2" key="1">
    <citation type="journal article" date="2019" name="Int. J. Syst. Evol. Microbiol.">
        <title>The Global Catalogue of Microorganisms (GCM) 10K type strain sequencing project: providing services to taxonomists for standard genome sequencing and annotation.</title>
        <authorList>
            <consortium name="The Broad Institute Genomics Platform"/>
            <consortium name="The Broad Institute Genome Sequencing Center for Infectious Disease"/>
            <person name="Wu L."/>
            <person name="Ma J."/>
        </authorList>
    </citation>
    <scope>NUCLEOTIDE SEQUENCE [LARGE SCALE GENOMIC DNA]</scope>
    <source>
        <strain evidence="2">JCM 17111</strain>
    </source>
</reference>
<evidence type="ECO:0000313" key="2">
    <source>
        <dbReference type="Proteomes" id="UP001500954"/>
    </source>
</evidence>
<sequence length="117" mass="13402">MKTKKQQVKLLKEIHQLHQNLHGMLQPEIYKGKLHYKASFLVKSNETLILQIASLLEVCVFALDGNGMLLSPSNQNVSMEDSVCRVLEMVLDLLPDAQMHYLDKITEKFSEMDTKTN</sequence>